<dbReference type="InterPro" id="IPR011010">
    <property type="entry name" value="DNA_brk_join_enz"/>
</dbReference>
<evidence type="ECO:0000256" key="2">
    <source>
        <dbReference type="ARBA" id="ARBA00022908"/>
    </source>
</evidence>
<keyword evidence="4" id="KW-0233">DNA recombination</keyword>
<evidence type="ECO:0000256" key="3">
    <source>
        <dbReference type="ARBA" id="ARBA00023125"/>
    </source>
</evidence>
<dbReference type="Pfam" id="PF00589">
    <property type="entry name" value="Phage_integrase"/>
    <property type="match status" value="1"/>
</dbReference>
<dbReference type="EMBL" id="JBHUEO010000057">
    <property type="protein sequence ID" value="MFD1708076.1"/>
    <property type="molecule type" value="Genomic_DNA"/>
</dbReference>
<evidence type="ECO:0000256" key="4">
    <source>
        <dbReference type="ARBA" id="ARBA00023172"/>
    </source>
</evidence>
<evidence type="ECO:0000259" key="5">
    <source>
        <dbReference type="PROSITE" id="PS51898"/>
    </source>
</evidence>
<proteinExistence type="inferred from homology"/>
<dbReference type="PROSITE" id="PS51898">
    <property type="entry name" value="TYR_RECOMBINASE"/>
    <property type="match status" value="1"/>
</dbReference>
<dbReference type="InterPro" id="IPR050090">
    <property type="entry name" value="Tyrosine_recombinase_XerCD"/>
</dbReference>
<comment type="similarity">
    <text evidence="1">Belongs to the 'phage' integrase family.</text>
</comment>
<keyword evidence="2" id="KW-0229">DNA integration</keyword>
<reference evidence="7" key="1">
    <citation type="journal article" date="2019" name="Int. J. Syst. Evol. Microbiol.">
        <title>The Global Catalogue of Microorganisms (GCM) 10K type strain sequencing project: providing services to taxonomists for standard genome sequencing and annotation.</title>
        <authorList>
            <consortium name="The Broad Institute Genomics Platform"/>
            <consortium name="The Broad Institute Genome Sequencing Center for Infectious Disease"/>
            <person name="Wu L."/>
            <person name="Ma J."/>
        </authorList>
    </citation>
    <scope>NUCLEOTIDE SEQUENCE [LARGE SCALE GENOMIC DNA]</scope>
    <source>
        <strain evidence="7">CGMCC 1.12295</strain>
    </source>
</reference>
<dbReference type="Pfam" id="PF14659">
    <property type="entry name" value="Phage_int_SAM_3"/>
    <property type="match status" value="1"/>
</dbReference>
<dbReference type="PANTHER" id="PTHR30349:SF64">
    <property type="entry name" value="PROPHAGE INTEGRASE INTD-RELATED"/>
    <property type="match status" value="1"/>
</dbReference>
<dbReference type="InterPro" id="IPR002104">
    <property type="entry name" value="Integrase_catalytic"/>
</dbReference>
<dbReference type="RefSeq" id="WP_380775051.1">
    <property type="nucleotide sequence ID" value="NZ_JBHUEO010000057.1"/>
</dbReference>
<dbReference type="PANTHER" id="PTHR30349">
    <property type="entry name" value="PHAGE INTEGRASE-RELATED"/>
    <property type="match status" value="1"/>
</dbReference>
<name>A0ABW4KL36_9BACI</name>
<protein>
    <submittedName>
        <fullName evidence="6">Tyrosine-type recombinase/integrase</fullName>
    </submittedName>
</protein>
<dbReference type="InterPro" id="IPR004107">
    <property type="entry name" value="Integrase_SAM-like_N"/>
</dbReference>
<dbReference type="Gene3D" id="1.10.443.10">
    <property type="entry name" value="Intergrase catalytic core"/>
    <property type="match status" value="1"/>
</dbReference>
<gene>
    <name evidence="6" type="ORF">ACFSCZ_15230</name>
</gene>
<evidence type="ECO:0000313" key="6">
    <source>
        <dbReference type="EMBL" id="MFD1708076.1"/>
    </source>
</evidence>
<dbReference type="Proteomes" id="UP001597301">
    <property type="component" value="Unassembled WGS sequence"/>
</dbReference>
<keyword evidence="7" id="KW-1185">Reference proteome</keyword>
<organism evidence="6 7">
    <name type="scientific">Siminovitchia sediminis</name>
    <dbReference type="NCBI Taxonomy" id="1274353"/>
    <lineage>
        <taxon>Bacteria</taxon>
        <taxon>Bacillati</taxon>
        <taxon>Bacillota</taxon>
        <taxon>Bacilli</taxon>
        <taxon>Bacillales</taxon>
        <taxon>Bacillaceae</taxon>
        <taxon>Siminovitchia</taxon>
    </lineage>
</organism>
<comment type="caution">
    <text evidence="6">The sequence shown here is derived from an EMBL/GenBank/DDBJ whole genome shotgun (WGS) entry which is preliminary data.</text>
</comment>
<accession>A0ABW4KL36</accession>
<dbReference type="InterPro" id="IPR010998">
    <property type="entry name" value="Integrase_recombinase_N"/>
</dbReference>
<feature type="domain" description="Tyr recombinase" evidence="5">
    <location>
        <begin position="114"/>
        <end position="314"/>
    </location>
</feature>
<dbReference type="Gene3D" id="1.10.150.130">
    <property type="match status" value="1"/>
</dbReference>
<evidence type="ECO:0000313" key="7">
    <source>
        <dbReference type="Proteomes" id="UP001597301"/>
    </source>
</evidence>
<evidence type="ECO:0000256" key="1">
    <source>
        <dbReference type="ARBA" id="ARBA00008857"/>
    </source>
</evidence>
<dbReference type="CDD" id="cd01189">
    <property type="entry name" value="INT_ICEBs1_C_like"/>
    <property type="match status" value="1"/>
</dbReference>
<dbReference type="InterPro" id="IPR013762">
    <property type="entry name" value="Integrase-like_cat_sf"/>
</dbReference>
<keyword evidence="3" id="KW-0238">DNA-binding</keyword>
<sequence length="332" mass="39437">MQKEYFTFEEVYDMWMKEQEKKLKISSLANKRSKFNKHILPNFRKLYIDQITSEQCQAFIDELSTKMKSFKDYGNQMDLLFRYSKRKKIIKENPMDYVAYPYYEDEYSSKEEDTGVEFWEKETVNTFLTRAEQELSFRVFAMFRTFLYTGIRKGELSALLESDLCQDKKELSINKTLVWINGDYQLLQPKTKNSFRKIGLDDETFNVLVKLIELNRRLREEHGNPNIEPFLFPRPSDLKPMRSAYPNETLHSTCKRFKIKNIKVHGLRHTHASMLFAAGARMKDIQKRLGHSRISTTMDIYTHISEKADGELSKKLVSFLNNEDNENQDERI</sequence>
<dbReference type="SUPFAM" id="SSF56349">
    <property type="entry name" value="DNA breaking-rejoining enzymes"/>
    <property type="match status" value="1"/>
</dbReference>